<dbReference type="Pfam" id="PF13379">
    <property type="entry name" value="NMT1_2"/>
    <property type="match status" value="1"/>
</dbReference>
<dbReference type="PROSITE" id="PS51318">
    <property type="entry name" value="TAT"/>
    <property type="match status" value="1"/>
</dbReference>
<dbReference type="AlphaFoldDB" id="A0A859R105"/>
<reference evidence="1 2" key="1">
    <citation type="submission" date="2019-06" db="EMBL/GenBank/DDBJ databases">
        <title>Complete genome sequence of Ensifer mexicanus ITTG R7 isolated from nodules of Acacia angustissima (Mill.) Kuntze.</title>
        <authorList>
            <person name="Rincon-Rosales R."/>
            <person name="Rogel M.A."/>
            <person name="Guerrero G."/>
            <person name="Rincon-Molina C.I."/>
            <person name="Lopez-Lopez A."/>
            <person name="Martinez-Romero E."/>
        </authorList>
    </citation>
    <scope>NUCLEOTIDE SEQUENCE [LARGE SCALE GENOMIC DNA]</scope>
    <source>
        <strain evidence="1 2">ITTG R7</strain>
        <plasmid evidence="2">pemeittgr7c</plasmid>
    </source>
</reference>
<geneLocation type="plasmid" evidence="2">
    <name>pemeittgr7c</name>
</geneLocation>
<sequence>MLNSIARLRGRDSVGRRSLGGRENMHRRDFLAGAAALCGAGLVRPARAETGSVSVARGFAIPHLPVMVMEHQSLFRKHLDAAGLASVATEWVTLGSGSVMNDALISGNLSFATGGPPPMLTLWSRTKGTPMEVRGVCNQAIMPMYLNTKNPGVRSIEDFTEKDRIAVSAIKVSIQAIIVQMAAAQKFGMDAYDRLDELTVGMNAVDATTALRSDQSPVTANVSLPPFQYQELKLPNIHKVLSSYDVVGEPHTFSMVWTTRQFQQQNPGIYKAFLAAITEATDLIRSDKPKAAQIYLDVTGAKDSLEETLALLNNPEIEFTTVPKGTFRLAEFMHSIGTLEADAESWKDYFFEDIHSLPGS</sequence>
<dbReference type="PANTHER" id="PTHR30024">
    <property type="entry name" value="ALIPHATIC SULFONATES-BINDING PROTEIN-RELATED"/>
    <property type="match status" value="1"/>
</dbReference>
<keyword evidence="2" id="KW-1185">Reference proteome</keyword>
<dbReference type="PANTHER" id="PTHR30024:SF2">
    <property type="entry name" value="ABC TRANSPORTER SUBSTRATE-BINDING PROTEIN"/>
    <property type="match status" value="1"/>
</dbReference>
<protein>
    <submittedName>
        <fullName evidence="1">ABC transporter substrate-binding protein</fullName>
    </submittedName>
</protein>
<dbReference type="EMBL" id="CP041241">
    <property type="protein sequence ID" value="QLL64711.1"/>
    <property type="molecule type" value="Genomic_DNA"/>
</dbReference>
<organism evidence="1 2">
    <name type="scientific">Sinorhizobium mexicanum</name>
    <dbReference type="NCBI Taxonomy" id="375549"/>
    <lineage>
        <taxon>Bacteria</taxon>
        <taxon>Pseudomonadati</taxon>
        <taxon>Pseudomonadota</taxon>
        <taxon>Alphaproteobacteria</taxon>
        <taxon>Hyphomicrobiales</taxon>
        <taxon>Rhizobiaceae</taxon>
        <taxon>Sinorhizobium/Ensifer group</taxon>
        <taxon>Sinorhizobium</taxon>
    </lineage>
</organism>
<evidence type="ECO:0000313" key="2">
    <source>
        <dbReference type="Proteomes" id="UP000510721"/>
    </source>
</evidence>
<keyword evidence="1" id="KW-0614">Plasmid</keyword>
<gene>
    <name evidence="1" type="ORF">FKV68_25240</name>
</gene>
<dbReference type="KEGG" id="emx:FKV68_25240"/>
<dbReference type="SUPFAM" id="SSF53850">
    <property type="entry name" value="Periplasmic binding protein-like II"/>
    <property type="match status" value="1"/>
</dbReference>
<accession>A0A859R105</accession>
<dbReference type="Gene3D" id="3.40.190.10">
    <property type="entry name" value="Periplasmic binding protein-like II"/>
    <property type="match status" value="2"/>
</dbReference>
<name>A0A859R105_9HYPH</name>
<proteinExistence type="predicted"/>
<dbReference type="InterPro" id="IPR006311">
    <property type="entry name" value="TAT_signal"/>
</dbReference>
<evidence type="ECO:0000313" key="1">
    <source>
        <dbReference type="EMBL" id="QLL64711.1"/>
    </source>
</evidence>
<dbReference type="Proteomes" id="UP000510721">
    <property type="component" value="Plasmid pEmeITTGR7c"/>
</dbReference>